<organism evidence="2 3">
    <name type="scientific">Prorocentrum cordatum</name>
    <dbReference type="NCBI Taxonomy" id="2364126"/>
    <lineage>
        <taxon>Eukaryota</taxon>
        <taxon>Sar</taxon>
        <taxon>Alveolata</taxon>
        <taxon>Dinophyceae</taxon>
        <taxon>Prorocentrales</taxon>
        <taxon>Prorocentraceae</taxon>
        <taxon>Prorocentrum</taxon>
    </lineage>
</organism>
<gene>
    <name evidence="2" type="ORF">PCOR1329_LOCUS58922</name>
</gene>
<name>A0ABN9VLP7_9DINO</name>
<sequence>MFAPLAGVPKGLKRGAEGVPEAGANDDKDAPASSGELQCLMRRLLLQREAARLSAARDDDVALALREDQTIEVALETGPQECVKTGKAGREGDDFKGHPVGRMPNALLKMTIFRIAEVTANGREKLMKTMEQGPYPIETAEAVGVLEK</sequence>
<feature type="compositionally biased region" description="Basic and acidic residues" evidence="1">
    <location>
        <begin position="88"/>
        <end position="97"/>
    </location>
</feature>
<keyword evidence="3" id="KW-1185">Reference proteome</keyword>
<accession>A0ABN9VLP7</accession>
<proteinExistence type="predicted"/>
<dbReference type="Proteomes" id="UP001189429">
    <property type="component" value="Unassembled WGS sequence"/>
</dbReference>
<evidence type="ECO:0008006" key="4">
    <source>
        <dbReference type="Google" id="ProtNLM"/>
    </source>
</evidence>
<comment type="caution">
    <text evidence="2">The sequence shown here is derived from an EMBL/GenBank/DDBJ whole genome shotgun (WGS) entry which is preliminary data.</text>
</comment>
<evidence type="ECO:0000313" key="3">
    <source>
        <dbReference type="Proteomes" id="UP001189429"/>
    </source>
</evidence>
<evidence type="ECO:0000313" key="2">
    <source>
        <dbReference type="EMBL" id="CAK0873823.1"/>
    </source>
</evidence>
<feature type="region of interest" description="Disordered" evidence="1">
    <location>
        <begin position="82"/>
        <end position="101"/>
    </location>
</feature>
<dbReference type="EMBL" id="CAUYUJ010017327">
    <property type="protein sequence ID" value="CAK0873823.1"/>
    <property type="molecule type" value="Genomic_DNA"/>
</dbReference>
<protein>
    <recommendedName>
        <fullName evidence="4">Peptidylprolyl isomerase</fullName>
    </recommendedName>
</protein>
<evidence type="ECO:0000256" key="1">
    <source>
        <dbReference type="SAM" id="MobiDB-lite"/>
    </source>
</evidence>
<feature type="region of interest" description="Disordered" evidence="1">
    <location>
        <begin position="1"/>
        <end position="33"/>
    </location>
</feature>
<reference evidence="2" key="1">
    <citation type="submission" date="2023-10" db="EMBL/GenBank/DDBJ databases">
        <authorList>
            <person name="Chen Y."/>
            <person name="Shah S."/>
            <person name="Dougan E. K."/>
            <person name="Thang M."/>
            <person name="Chan C."/>
        </authorList>
    </citation>
    <scope>NUCLEOTIDE SEQUENCE [LARGE SCALE GENOMIC DNA]</scope>
</reference>